<organism evidence="2 3">
    <name type="scientific">Parachlamydia acanthamoebae</name>
    <dbReference type="NCBI Taxonomy" id="83552"/>
    <lineage>
        <taxon>Bacteria</taxon>
        <taxon>Pseudomonadati</taxon>
        <taxon>Chlamydiota</taxon>
        <taxon>Chlamydiia</taxon>
        <taxon>Parachlamydiales</taxon>
        <taxon>Parachlamydiaceae</taxon>
        <taxon>Parachlamydia</taxon>
    </lineage>
</organism>
<dbReference type="AlphaFoldDB" id="A0A0C1E7V7"/>
<dbReference type="Gene3D" id="3.40.50.2000">
    <property type="entry name" value="Glycogen Phosphorylase B"/>
    <property type="match status" value="1"/>
</dbReference>
<dbReference type="Proteomes" id="UP000031307">
    <property type="component" value="Unassembled WGS sequence"/>
</dbReference>
<evidence type="ECO:0000259" key="1">
    <source>
        <dbReference type="Pfam" id="PF13524"/>
    </source>
</evidence>
<dbReference type="EMBL" id="JSAM01000127">
    <property type="protein sequence ID" value="KIA76223.1"/>
    <property type="molecule type" value="Genomic_DNA"/>
</dbReference>
<dbReference type="InterPro" id="IPR055259">
    <property type="entry name" value="YkvP/CgeB_Glyco_trans-like"/>
</dbReference>
<dbReference type="Pfam" id="PF13524">
    <property type="entry name" value="Glyco_trans_1_2"/>
    <property type="match status" value="1"/>
</dbReference>
<reference evidence="2 3" key="1">
    <citation type="journal article" date="2014" name="Mol. Biol. Evol.">
        <title>Massive expansion of Ubiquitination-related gene families within the Chlamydiae.</title>
        <authorList>
            <person name="Domman D."/>
            <person name="Collingro A."/>
            <person name="Lagkouvardos I."/>
            <person name="Gehre L."/>
            <person name="Weinmaier T."/>
            <person name="Rattei T."/>
            <person name="Subtil A."/>
            <person name="Horn M."/>
        </authorList>
    </citation>
    <scope>NUCLEOTIDE SEQUENCE [LARGE SCALE GENOMIC DNA]</scope>
    <source>
        <strain evidence="2 3">OEW1</strain>
    </source>
</reference>
<proteinExistence type="predicted"/>
<feature type="domain" description="Spore protein YkvP/CgeB glycosyl transferase-like" evidence="1">
    <location>
        <begin position="239"/>
        <end position="386"/>
    </location>
</feature>
<evidence type="ECO:0000313" key="3">
    <source>
        <dbReference type="Proteomes" id="UP000031307"/>
    </source>
</evidence>
<accession>A0A0C1E7V7</accession>
<comment type="caution">
    <text evidence="2">The sequence shown here is derived from an EMBL/GenBank/DDBJ whole genome shotgun (WGS) entry which is preliminary data.</text>
</comment>
<evidence type="ECO:0000313" key="2">
    <source>
        <dbReference type="EMBL" id="KIA76223.1"/>
    </source>
</evidence>
<protein>
    <recommendedName>
        <fullName evidence="1">Spore protein YkvP/CgeB glycosyl transferase-like domain-containing protein</fullName>
    </recommendedName>
</protein>
<dbReference type="SUPFAM" id="SSF53756">
    <property type="entry name" value="UDP-Glycosyltransferase/glycogen phosphorylase"/>
    <property type="match status" value="1"/>
</dbReference>
<gene>
    <name evidence="2" type="ORF">DB43_AQ00290</name>
</gene>
<dbReference type="PATRIC" id="fig|83552.4.peg.2673"/>
<sequence>MLTFHLNRNCMIEKIDVLMPESSQYQVLHHFSQKLFEALCRTGLSCRLLKGLEIEATLLSDPPDLTICFNGAPQDAEGIFLCDIIQKPHLSYLVDVPYHYYELLQSPHMAIACVDEFYGELLDSLRFPNHLFLPHAVEREIFEDTEREKSFEVVMLASFIDYKIRMQDWKKKFPTYVVKAMQFAVEQTFADASTSFIEAFHAELNQQIKQITHFDLRAIPYFTIFREIELCIKGKGRIDLVKALKDLPVHLFCSEEDQSYWKKALGKKTRTVFHPPIDYASSYDLMKASRIVLNSSPHIKRGAQERIFGGLACDALVVTAENAYLNKIFRNNEDLLLYQPTKLDQLPEQVSYYLENEEQRRTVAQSGKLKVKQAHTWDHRVKTLMDQIN</sequence>
<name>A0A0C1E7V7_9BACT</name>